<feature type="domain" description="ABC transporter" evidence="5">
    <location>
        <begin position="10"/>
        <end position="236"/>
    </location>
</feature>
<organism evidence="6 7">
    <name type="scientific">Kocuria soli</name>
    <dbReference type="NCBI Taxonomy" id="2485125"/>
    <lineage>
        <taxon>Bacteria</taxon>
        <taxon>Bacillati</taxon>
        <taxon>Actinomycetota</taxon>
        <taxon>Actinomycetes</taxon>
        <taxon>Micrococcales</taxon>
        <taxon>Micrococcaceae</taxon>
        <taxon>Kocuria</taxon>
    </lineage>
</organism>
<dbReference type="SMART" id="SM00382">
    <property type="entry name" value="AAA"/>
    <property type="match status" value="1"/>
</dbReference>
<dbReference type="InterPro" id="IPR050095">
    <property type="entry name" value="ECF_ABC_transporter_ATP-bd"/>
</dbReference>
<dbReference type="Gene3D" id="3.40.50.300">
    <property type="entry name" value="P-loop containing nucleotide triphosphate hydrolases"/>
    <property type="match status" value="1"/>
</dbReference>
<evidence type="ECO:0000256" key="4">
    <source>
        <dbReference type="ARBA" id="ARBA00022840"/>
    </source>
</evidence>
<dbReference type="SUPFAM" id="SSF52540">
    <property type="entry name" value="P-loop containing nucleoside triphosphate hydrolases"/>
    <property type="match status" value="1"/>
</dbReference>
<evidence type="ECO:0000256" key="2">
    <source>
        <dbReference type="ARBA" id="ARBA00022448"/>
    </source>
</evidence>
<dbReference type="OrthoDB" id="9806471at2"/>
<evidence type="ECO:0000313" key="6">
    <source>
        <dbReference type="EMBL" id="ROZ63854.1"/>
    </source>
</evidence>
<dbReference type="GO" id="GO:0043190">
    <property type="term" value="C:ATP-binding cassette (ABC) transporter complex"/>
    <property type="evidence" value="ECO:0007669"/>
    <property type="project" value="TreeGrafter"/>
</dbReference>
<reference evidence="6 7" key="1">
    <citation type="submission" date="2018-10" db="EMBL/GenBank/DDBJ databases">
        <title>Kocuria sp. M5W7-7, whole genome shotgun sequence.</title>
        <authorList>
            <person name="Tuo L."/>
        </authorList>
    </citation>
    <scope>NUCLEOTIDE SEQUENCE [LARGE SCALE GENOMIC DNA]</scope>
    <source>
        <strain evidence="6 7">M5W7-7</strain>
    </source>
</reference>
<dbReference type="InterPro" id="IPR003439">
    <property type="entry name" value="ABC_transporter-like_ATP-bd"/>
</dbReference>
<comment type="similarity">
    <text evidence="1">Belongs to the ABC transporter superfamily.</text>
</comment>
<dbReference type="GO" id="GO:0016887">
    <property type="term" value="F:ATP hydrolysis activity"/>
    <property type="evidence" value="ECO:0007669"/>
    <property type="project" value="InterPro"/>
</dbReference>
<dbReference type="GO" id="GO:0042626">
    <property type="term" value="F:ATPase-coupled transmembrane transporter activity"/>
    <property type="evidence" value="ECO:0007669"/>
    <property type="project" value="TreeGrafter"/>
</dbReference>
<keyword evidence="3" id="KW-0547">Nucleotide-binding</keyword>
<dbReference type="Proteomes" id="UP000270616">
    <property type="component" value="Unassembled WGS sequence"/>
</dbReference>
<dbReference type="Pfam" id="PF00005">
    <property type="entry name" value="ABC_tran"/>
    <property type="match status" value="1"/>
</dbReference>
<dbReference type="AlphaFoldDB" id="A0A3N4AD77"/>
<keyword evidence="7" id="KW-1185">Reference proteome</keyword>
<dbReference type="PROSITE" id="PS50893">
    <property type="entry name" value="ABC_TRANSPORTER_2"/>
    <property type="match status" value="1"/>
</dbReference>
<dbReference type="PANTHER" id="PTHR43553">
    <property type="entry name" value="HEAVY METAL TRANSPORTER"/>
    <property type="match status" value="1"/>
</dbReference>
<dbReference type="CDD" id="cd03225">
    <property type="entry name" value="ABC_cobalt_CbiO_domain1"/>
    <property type="match status" value="1"/>
</dbReference>
<protein>
    <submittedName>
        <fullName evidence="6">ABC transporter ATP-binding protein</fullName>
    </submittedName>
</protein>
<dbReference type="InterPro" id="IPR015856">
    <property type="entry name" value="ABC_transpr_CbiO/EcfA_su"/>
</dbReference>
<keyword evidence="2" id="KW-0813">Transport</keyword>
<dbReference type="PANTHER" id="PTHR43553:SF24">
    <property type="entry name" value="ENERGY-COUPLING FACTOR TRANSPORTER ATP-BINDING PROTEIN ECFA1"/>
    <property type="match status" value="1"/>
</dbReference>
<gene>
    <name evidence="6" type="ORF">EDL96_05470</name>
</gene>
<name>A0A3N4AD77_9MICC</name>
<dbReference type="EMBL" id="RKMF01000005">
    <property type="protein sequence ID" value="ROZ63854.1"/>
    <property type="molecule type" value="Genomic_DNA"/>
</dbReference>
<evidence type="ECO:0000259" key="5">
    <source>
        <dbReference type="PROSITE" id="PS50893"/>
    </source>
</evidence>
<evidence type="ECO:0000313" key="7">
    <source>
        <dbReference type="Proteomes" id="UP000270616"/>
    </source>
</evidence>
<evidence type="ECO:0000256" key="1">
    <source>
        <dbReference type="ARBA" id="ARBA00005417"/>
    </source>
</evidence>
<evidence type="ECO:0000256" key="3">
    <source>
        <dbReference type="ARBA" id="ARBA00022741"/>
    </source>
</evidence>
<dbReference type="InterPro" id="IPR003593">
    <property type="entry name" value="AAA+_ATPase"/>
</dbReference>
<comment type="caution">
    <text evidence="6">The sequence shown here is derived from an EMBL/GenBank/DDBJ whole genome shotgun (WGS) entry which is preliminary data.</text>
</comment>
<keyword evidence="4 6" id="KW-0067">ATP-binding</keyword>
<proteinExistence type="inferred from homology"/>
<dbReference type="GO" id="GO:0005524">
    <property type="term" value="F:ATP binding"/>
    <property type="evidence" value="ECO:0007669"/>
    <property type="project" value="UniProtKB-KW"/>
</dbReference>
<dbReference type="InterPro" id="IPR027417">
    <property type="entry name" value="P-loop_NTPase"/>
</dbReference>
<sequence length="248" mass="26561">MGVLLQDLHVRVPGVDGRTGETPILEGVTASLREPRTAVLGLNGSGKSTLLRVLNGLMRPSSGRINVHGIDVVASPRRARRAVGFVFTDPTAQLLMPTPLEDVELSLRDELGDPGRRRQRAMDLLEEMGLGHRMHHSVYDLSGGQRQLAALTSVLAVDPSLLVLDEPTTLLDHRNRARFLELLGDLPQQVVFSTHDLALAAAADRVLVVHGGRLVADGGPELVDRYGAWCVDGFPGEGTQNDDGAAGA</sequence>
<accession>A0A3N4AD77</accession>